<protein>
    <submittedName>
        <fullName evidence="1">Uncharacterized protein</fullName>
    </submittedName>
</protein>
<name>A0A482GHX7_BPGOS</name>
<sequence length="91" mass="10238">MLMKPTAKNKVYKAIYASDTVSLTKIIKYKLEKVLRVEPSIGLVRYRLITENGEGYYAPSSRSDNAVVLTRDVVEAINNGTKAFYAHRKAV</sequence>
<evidence type="ECO:0000313" key="1">
    <source>
        <dbReference type="EMBL" id="QBO63812.1"/>
    </source>
</evidence>
<dbReference type="Proteomes" id="UP000294673">
    <property type="component" value="Segment"/>
</dbReference>
<accession>A0A482GHX7</accession>
<dbReference type="EMBL" id="MK327938">
    <property type="protein sequence ID" value="QBO63812.1"/>
    <property type="molecule type" value="Genomic_DNA"/>
</dbReference>
<proteinExistence type="predicted"/>
<keyword evidence="2" id="KW-1185">Reference proteome</keyword>
<gene>
    <name evidence="1" type="ORF">Goslar_00019</name>
</gene>
<organism evidence="1 2">
    <name type="scientific">Escherichia phage vB_EcoM_Goslar</name>
    <dbReference type="NCBI Taxonomy" id="2502409"/>
    <lineage>
        <taxon>Viruses</taxon>
        <taxon>Duplodnaviria</taxon>
        <taxon>Heunggongvirae</taxon>
        <taxon>Uroviricota</taxon>
        <taxon>Caudoviricetes</taxon>
        <taxon>Chimalliviridae</taxon>
        <taxon>Goslarvirus</taxon>
        <taxon>Goslarvirus goslar</taxon>
    </lineage>
</organism>
<evidence type="ECO:0000313" key="2">
    <source>
        <dbReference type="Proteomes" id="UP000294673"/>
    </source>
</evidence>
<organismHost>
    <name type="scientific">Escherichia coli</name>
    <dbReference type="NCBI Taxonomy" id="562"/>
</organismHost>
<reference evidence="1 2" key="1">
    <citation type="submission" date="2018-12" db="EMBL/GenBank/DDBJ databases">
        <title>Still something new to discover - new insights into E. coli phage diversity and taxonomy.</title>
        <authorList>
            <person name="Korf I.H.E."/>
            <person name="Adriaennsens E."/>
            <person name="Dreiseikelmann B."/>
            <person name="Kropinski A."/>
            <person name="Nimtz M."/>
            <person name="Meier-Kolthoff J.P."/>
            <person name="Rohde M."/>
            <person name="van Raaij M."/>
            <person name="Wittmann J."/>
        </authorList>
    </citation>
    <scope>NUCLEOTIDE SEQUENCE [LARGE SCALE GENOMIC DNA]</scope>
</reference>